<keyword evidence="6 11" id="KW-0630">Potassium</keyword>
<dbReference type="PROSITE" id="PS00487">
    <property type="entry name" value="IMP_DH_GMP_RED"/>
    <property type="match status" value="1"/>
</dbReference>
<gene>
    <name evidence="11 16" type="primary">guaB</name>
    <name evidence="16" type="ORF">RM530_07290</name>
</gene>
<dbReference type="NCBIfam" id="TIGR01302">
    <property type="entry name" value="IMP_dehydrog"/>
    <property type="match status" value="1"/>
</dbReference>
<dbReference type="HAMAP" id="MF_01964">
    <property type="entry name" value="IMPDH"/>
    <property type="match status" value="1"/>
</dbReference>
<dbReference type="SMART" id="SM00116">
    <property type="entry name" value="CBS"/>
    <property type="match status" value="2"/>
</dbReference>
<feature type="binding site" evidence="11">
    <location>
        <position position="472"/>
    </location>
    <ligand>
        <name>K(+)</name>
        <dbReference type="ChEBI" id="CHEBI:29103"/>
        <note>ligand shared between two tetrameric partners</note>
    </ligand>
</feature>
<dbReference type="SUPFAM" id="SSF54631">
    <property type="entry name" value="CBS-domain pair"/>
    <property type="match status" value="1"/>
</dbReference>
<comment type="pathway">
    <text evidence="11 14">Purine metabolism; XMP biosynthesis via de novo pathway; XMP from IMP: step 1/1.</text>
</comment>
<dbReference type="PROSITE" id="PS51371">
    <property type="entry name" value="CBS"/>
    <property type="match status" value="2"/>
</dbReference>
<evidence type="ECO:0000256" key="12">
    <source>
        <dbReference type="PROSITE-ProRule" id="PRU00703"/>
    </source>
</evidence>
<keyword evidence="8 11" id="KW-0520">NAD</keyword>
<dbReference type="EMBL" id="JAVRIC010000007">
    <property type="protein sequence ID" value="MDT0497168.1"/>
    <property type="molecule type" value="Genomic_DNA"/>
</dbReference>
<dbReference type="Gene3D" id="3.20.20.70">
    <property type="entry name" value="Aldolase class I"/>
    <property type="match status" value="1"/>
</dbReference>
<keyword evidence="9 12" id="KW-0129">CBS domain</keyword>
<evidence type="ECO:0000256" key="7">
    <source>
        <dbReference type="ARBA" id="ARBA00023002"/>
    </source>
</evidence>
<evidence type="ECO:0000256" key="10">
    <source>
        <dbReference type="ARBA" id="ARBA00048028"/>
    </source>
</evidence>
<dbReference type="Pfam" id="PF00478">
    <property type="entry name" value="IMPDH"/>
    <property type="match status" value="1"/>
</dbReference>
<feature type="binding site" description="in other chain" evidence="11">
    <location>
        <position position="300"/>
    </location>
    <ligand>
        <name>K(+)</name>
        <dbReference type="ChEBI" id="CHEBI:29103"/>
        <note>ligand shared between two tetrameric partners</note>
    </ligand>
</feature>
<feature type="binding site" evidence="11">
    <location>
        <position position="470"/>
    </location>
    <ligand>
        <name>K(+)</name>
        <dbReference type="ChEBI" id="CHEBI:29103"/>
        <note>ligand shared between two tetrameric partners</note>
    </ligand>
</feature>
<dbReference type="GO" id="GO:0003938">
    <property type="term" value="F:IMP dehydrogenase activity"/>
    <property type="evidence" value="ECO:0007669"/>
    <property type="project" value="UniProtKB-EC"/>
</dbReference>
<dbReference type="InterPro" id="IPR005990">
    <property type="entry name" value="IMP_DH"/>
</dbReference>
<keyword evidence="17" id="KW-1185">Reference proteome</keyword>
<evidence type="ECO:0000256" key="14">
    <source>
        <dbReference type="RuleBase" id="RU003928"/>
    </source>
</evidence>
<dbReference type="Pfam" id="PF00571">
    <property type="entry name" value="CBS"/>
    <property type="match status" value="2"/>
</dbReference>
<feature type="binding site" evidence="11">
    <location>
        <begin position="359"/>
        <end position="360"/>
    </location>
    <ligand>
        <name>IMP</name>
        <dbReference type="ChEBI" id="CHEBI:58053"/>
    </ligand>
</feature>
<feature type="binding site" evidence="11">
    <location>
        <begin position="336"/>
        <end position="338"/>
    </location>
    <ligand>
        <name>IMP</name>
        <dbReference type="ChEBI" id="CHEBI:58053"/>
    </ligand>
</feature>
<feature type="binding site" evidence="11">
    <location>
        <position position="416"/>
    </location>
    <ligand>
        <name>IMP</name>
        <dbReference type="ChEBI" id="CHEBI:58053"/>
    </ligand>
</feature>
<dbReference type="CDD" id="cd04601">
    <property type="entry name" value="CBS_pair_IMPDH"/>
    <property type="match status" value="1"/>
</dbReference>
<keyword evidence="4 11" id="KW-0332">GMP biosynthesis</keyword>
<evidence type="ECO:0000256" key="11">
    <source>
        <dbReference type="HAMAP-Rule" id="MF_01964"/>
    </source>
</evidence>
<dbReference type="PANTHER" id="PTHR11911:SF111">
    <property type="entry name" value="INOSINE-5'-MONOPHOSPHATE DEHYDROGENASE"/>
    <property type="match status" value="1"/>
</dbReference>
<accession>A0ABU2WH10</accession>
<comment type="caution">
    <text evidence="11">Lacks conserved residue(s) required for the propagation of feature annotation.</text>
</comment>
<feature type="active site" description="Proton acceptor" evidence="11">
    <location>
        <position position="401"/>
    </location>
</feature>
<dbReference type="CDD" id="cd00381">
    <property type="entry name" value="IMPDH"/>
    <property type="match status" value="1"/>
</dbReference>
<evidence type="ECO:0000256" key="13">
    <source>
        <dbReference type="RuleBase" id="RU003927"/>
    </source>
</evidence>
<organism evidence="16 17">
    <name type="scientific">Banduia mediterranea</name>
    <dbReference type="NCBI Taxonomy" id="3075609"/>
    <lineage>
        <taxon>Bacteria</taxon>
        <taxon>Pseudomonadati</taxon>
        <taxon>Pseudomonadota</taxon>
        <taxon>Gammaproteobacteria</taxon>
        <taxon>Nevskiales</taxon>
        <taxon>Algiphilaceae</taxon>
        <taxon>Banduia</taxon>
    </lineage>
</organism>
<name>A0ABU2WH10_9GAMM</name>
<dbReference type="InterPro" id="IPR000644">
    <property type="entry name" value="CBS_dom"/>
</dbReference>
<evidence type="ECO:0000313" key="16">
    <source>
        <dbReference type="EMBL" id="MDT0497168.1"/>
    </source>
</evidence>
<feature type="binding site" description="in other chain" evidence="11">
    <location>
        <position position="303"/>
    </location>
    <ligand>
        <name>K(+)</name>
        <dbReference type="ChEBI" id="CHEBI:29103"/>
        <note>ligand shared between two tetrameric partners</note>
    </ligand>
</feature>
<evidence type="ECO:0000313" key="17">
    <source>
        <dbReference type="Proteomes" id="UP001254608"/>
    </source>
</evidence>
<dbReference type="InterPro" id="IPR013785">
    <property type="entry name" value="Aldolase_TIM"/>
</dbReference>
<dbReference type="PANTHER" id="PTHR11911">
    <property type="entry name" value="INOSINE-5-MONOPHOSPHATE DEHYDROGENASE RELATED"/>
    <property type="match status" value="1"/>
</dbReference>
<evidence type="ECO:0000256" key="1">
    <source>
        <dbReference type="ARBA" id="ARBA00001958"/>
    </source>
</evidence>
<feature type="domain" description="CBS" evidence="15">
    <location>
        <begin position="92"/>
        <end position="147"/>
    </location>
</feature>
<sequence>MRIQHEALTFDDVLLLPAYSDVLPRQVDTSTQLTRTIRLNIPLLSAAMDTVTEAKLAIALAQEGGLGIVHKNMTAAQQAAEVRQVKKYESGVIVDPICVPPNMTIGEVLKLTRDHRISGVPVVDGDQLVGIVTSRDLRFESRYGEPVSIVMTPKDRLVTVHEGASREEVVTKLHRHRIEKVLVVNDHFALRGMITVKDIQKSSDFPRACKDEKGSLRVGAAVGTGPETEERIAALVEAGVDVVVVDTAHGHSKGVLDRVAWVKKHYPDLQLIGGNIATPEGALALVEAGADAVKVGIGPGSICTTRVVAGVGVPQISAVMGVAEALAGLGVPLISDGGIRYSGDFSKALAAGANAVMIGSMFAGTEESPGEVDLYQGRSYKSYRGMGSLGAMSQTSGSRDRYFQDTTTEVEKLVPEGIEGRVPYKGPMASIVHQLIGGLRASMGYTGCKSIDELRTKTRFNTITAAGIKESHVHDVTIIKEAPNYRVE</sequence>
<evidence type="ECO:0000256" key="9">
    <source>
        <dbReference type="ARBA" id="ARBA00023122"/>
    </source>
</evidence>
<dbReference type="PIRSF" id="PIRSF000130">
    <property type="entry name" value="IMPDH"/>
    <property type="match status" value="1"/>
</dbReference>
<keyword evidence="5 11" id="KW-0658">Purine biosynthesis</keyword>
<comment type="function">
    <text evidence="11">Catalyzes the conversion of inosine 5'-phosphate (IMP) to xanthosine 5'-phosphate (XMP), the first committed and rate-limiting step in the de novo synthesis of guanine nucleotides, and therefore plays an important role in the regulation of cell growth.</text>
</comment>
<evidence type="ECO:0000259" key="15">
    <source>
        <dbReference type="PROSITE" id="PS51371"/>
    </source>
</evidence>
<evidence type="ECO:0000256" key="5">
    <source>
        <dbReference type="ARBA" id="ARBA00022755"/>
    </source>
</evidence>
<dbReference type="InterPro" id="IPR015875">
    <property type="entry name" value="IMP_DH/GMP_Rdtase_CS"/>
</dbReference>
<feature type="binding site" evidence="11">
    <location>
        <position position="246"/>
    </location>
    <ligand>
        <name>NAD(+)</name>
        <dbReference type="ChEBI" id="CHEBI:57540"/>
    </ligand>
</feature>
<evidence type="ECO:0000256" key="4">
    <source>
        <dbReference type="ARBA" id="ARBA00022749"/>
    </source>
</evidence>
<comment type="subunit">
    <text evidence="11">Homotetramer.</text>
</comment>
<dbReference type="SMART" id="SM01240">
    <property type="entry name" value="IMPDH"/>
    <property type="match status" value="1"/>
</dbReference>
<feature type="active site" description="Thioimidate intermediate" evidence="11">
    <location>
        <position position="303"/>
    </location>
</feature>
<reference evidence="16 17" key="1">
    <citation type="submission" date="2023-09" db="EMBL/GenBank/DDBJ databases">
        <authorList>
            <person name="Rey-Velasco X."/>
        </authorList>
    </citation>
    <scope>NUCLEOTIDE SEQUENCE [LARGE SCALE GENOMIC DNA]</scope>
    <source>
        <strain evidence="16 17">W345</strain>
    </source>
</reference>
<feature type="binding site" evidence="11">
    <location>
        <begin position="383"/>
        <end position="387"/>
    </location>
    <ligand>
        <name>IMP</name>
        <dbReference type="ChEBI" id="CHEBI:58053"/>
    </ligand>
</feature>
<dbReference type="SUPFAM" id="SSF51412">
    <property type="entry name" value="Inosine monophosphate dehydrogenase (IMPDH)"/>
    <property type="match status" value="1"/>
</dbReference>
<feature type="binding site" evidence="11">
    <location>
        <begin position="296"/>
        <end position="298"/>
    </location>
    <ligand>
        <name>NAD(+)</name>
        <dbReference type="ChEBI" id="CHEBI:57540"/>
    </ligand>
</feature>
<protein>
    <recommendedName>
        <fullName evidence="11 14">Inosine-5'-monophosphate dehydrogenase</fullName>
        <shortName evidence="11">IMP dehydrogenase</shortName>
        <shortName evidence="11">IMPD</shortName>
        <shortName evidence="11">IMPDH</shortName>
        <ecNumber evidence="11 14">1.1.1.205</ecNumber>
    </recommendedName>
</protein>
<feature type="domain" description="CBS" evidence="15">
    <location>
        <begin position="151"/>
        <end position="212"/>
    </location>
</feature>
<feature type="binding site" evidence="11">
    <location>
        <position position="471"/>
    </location>
    <ligand>
        <name>K(+)</name>
        <dbReference type="ChEBI" id="CHEBI:29103"/>
        <note>ligand shared between two tetrameric partners</note>
    </ligand>
</feature>
<dbReference type="InterPro" id="IPR046342">
    <property type="entry name" value="CBS_dom_sf"/>
</dbReference>
<comment type="activity regulation">
    <text evidence="11">Mycophenolic acid (MPA) is a non-competitive inhibitor that prevents formation of the closed enzyme conformation by binding to the same site as the amobile flap. In contrast, mizoribine monophosphate (MZP) is a competitive inhibitor that induces the closed conformation. MPA is a potent inhibitor of mammalian IMPDHs but a poor inhibitor of the bacterial enzymes. MZP is a more potent inhibitor of bacterial IMPDH.</text>
</comment>
<evidence type="ECO:0000256" key="2">
    <source>
        <dbReference type="ARBA" id="ARBA00005502"/>
    </source>
</evidence>
<dbReference type="EC" id="1.1.1.205" evidence="11 14"/>
<dbReference type="RefSeq" id="WP_311364560.1">
    <property type="nucleotide sequence ID" value="NZ_JAVRIC010000007.1"/>
</dbReference>
<evidence type="ECO:0000256" key="8">
    <source>
        <dbReference type="ARBA" id="ARBA00023027"/>
    </source>
</evidence>
<dbReference type="Proteomes" id="UP001254608">
    <property type="component" value="Unassembled WGS sequence"/>
</dbReference>
<keyword evidence="7 11" id="KW-0560">Oxidoreductase</keyword>
<feature type="binding site" evidence="11">
    <location>
        <position position="301"/>
    </location>
    <ligand>
        <name>IMP</name>
        <dbReference type="ChEBI" id="CHEBI:58053"/>
    </ligand>
</feature>
<feature type="binding site" description="in other chain" evidence="11">
    <location>
        <position position="298"/>
    </location>
    <ligand>
        <name>K(+)</name>
        <dbReference type="ChEBI" id="CHEBI:29103"/>
        <note>ligand shared between two tetrameric partners</note>
    </ligand>
</feature>
<evidence type="ECO:0000256" key="3">
    <source>
        <dbReference type="ARBA" id="ARBA00022723"/>
    </source>
</evidence>
<evidence type="ECO:0000256" key="6">
    <source>
        <dbReference type="ARBA" id="ARBA00022958"/>
    </source>
</evidence>
<comment type="caution">
    <text evidence="16">The sequence shown here is derived from an EMBL/GenBank/DDBJ whole genome shotgun (WGS) entry which is preliminary data.</text>
</comment>
<comment type="cofactor">
    <cofactor evidence="1 11">
        <name>K(+)</name>
        <dbReference type="ChEBI" id="CHEBI:29103"/>
    </cofactor>
</comment>
<keyword evidence="3 11" id="KW-0479">Metal-binding</keyword>
<comment type="similarity">
    <text evidence="2 11 13">Belongs to the IMPDH/GMPR family.</text>
</comment>
<comment type="catalytic activity">
    <reaction evidence="10 11 14">
        <text>IMP + NAD(+) + H2O = XMP + NADH + H(+)</text>
        <dbReference type="Rhea" id="RHEA:11708"/>
        <dbReference type="ChEBI" id="CHEBI:15377"/>
        <dbReference type="ChEBI" id="CHEBI:15378"/>
        <dbReference type="ChEBI" id="CHEBI:57464"/>
        <dbReference type="ChEBI" id="CHEBI:57540"/>
        <dbReference type="ChEBI" id="CHEBI:57945"/>
        <dbReference type="ChEBI" id="CHEBI:58053"/>
        <dbReference type="EC" id="1.1.1.205"/>
    </reaction>
</comment>
<dbReference type="InterPro" id="IPR001093">
    <property type="entry name" value="IMP_DH_GMPRt"/>
</dbReference>
<proteinExistence type="inferred from homology"/>